<protein>
    <recommendedName>
        <fullName evidence="6">Flavin-containing monooxygenase</fullName>
        <ecNumber evidence="6">1.-.-.-</ecNumber>
    </recommendedName>
</protein>
<gene>
    <name evidence="8" type="ORF">E2562_019231</name>
</gene>
<dbReference type="PANTHER" id="PTHR43539:SF30">
    <property type="entry name" value="OS11G0207700 PROTEIN"/>
    <property type="match status" value="1"/>
</dbReference>
<reference evidence="8 9" key="1">
    <citation type="submission" date="2019-11" db="EMBL/GenBank/DDBJ databases">
        <title>Whole genome sequence of Oryza granulata.</title>
        <authorList>
            <person name="Li W."/>
        </authorList>
    </citation>
    <scope>NUCLEOTIDE SEQUENCE [LARGE SCALE GENOMIC DNA]</scope>
    <source>
        <strain evidence="9">cv. Menghai</strain>
        <tissue evidence="8">Leaf</tissue>
    </source>
</reference>
<dbReference type="Gene3D" id="3.50.50.60">
    <property type="entry name" value="FAD/NAD(P)-binding domain"/>
    <property type="match status" value="1"/>
</dbReference>
<dbReference type="InterPro" id="IPR020946">
    <property type="entry name" value="Flavin_mOase-like"/>
</dbReference>
<evidence type="ECO:0000256" key="7">
    <source>
        <dbReference type="SAM" id="MobiDB-lite"/>
    </source>
</evidence>
<evidence type="ECO:0000313" key="9">
    <source>
        <dbReference type="Proteomes" id="UP000479710"/>
    </source>
</evidence>
<dbReference type="EMBL" id="SPHZ02000001">
    <property type="protein sequence ID" value="KAF0933763.1"/>
    <property type="molecule type" value="Genomic_DNA"/>
</dbReference>
<dbReference type="PANTHER" id="PTHR43539">
    <property type="entry name" value="FLAVIN-BINDING MONOOXYGENASE-LIKE PROTEIN (AFU_ORTHOLOGUE AFUA_4G09220)"/>
    <property type="match status" value="1"/>
</dbReference>
<dbReference type="EC" id="1.-.-.-" evidence="6"/>
<keyword evidence="4 6" id="KW-0560">Oxidoreductase</keyword>
<comment type="similarity">
    <text evidence="1 6">Belongs to the FMO family.</text>
</comment>
<evidence type="ECO:0000256" key="1">
    <source>
        <dbReference type="ARBA" id="ARBA00009183"/>
    </source>
</evidence>
<comment type="cofactor">
    <cofactor evidence="6">
        <name>FAD</name>
        <dbReference type="ChEBI" id="CHEBI:57692"/>
    </cofactor>
</comment>
<keyword evidence="3 6" id="KW-0274">FAD</keyword>
<keyword evidence="2 6" id="KW-0285">Flavoprotein</keyword>
<dbReference type="SUPFAM" id="SSF51905">
    <property type="entry name" value="FAD/NAD(P)-binding domain"/>
    <property type="match status" value="1"/>
</dbReference>
<comment type="caution">
    <text evidence="8">The sequence shown here is derived from an EMBL/GenBank/DDBJ whole genome shotgun (WGS) entry which is preliminary data.</text>
</comment>
<accession>A0A6G1FAA8</accession>
<evidence type="ECO:0000313" key="8">
    <source>
        <dbReference type="EMBL" id="KAF0933763.1"/>
    </source>
</evidence>
<dbReference type="GO" id="GO:0103075">
    <property type="term" value="F:indole-3-pyruvate monooxygenase activity"/>
    <property type="evidence" value="ECO:0007669"/>
    <property type="project" value="UniProtKB-EC"/>
</dbReference>
<evidence type="ECO:0000256" key="5">
    <source>
        <dbReference type="ARBA" id="ARBA00047707"/>
    </source>
</evidence>
<keyword evidence="6" id="KW-0503">Monooxygenase</keyword>
<evidence type="ECO:0000256" key="4">
    <source>
        <dbReference type="ARBA" id="ARBA00023002"/>
    </source>
</evidence>
<comment type="catalytic activity">
    <reaction evidence="5">
        <text>indole-3-pyruvate + NADPH + O2 + H(+) = (indol-3-yl)acetate + CO2 + NADP(+) + H2O</text>
        <dbReference type="Rhea" id="RHEA:34331"/>
        <dbReference type="ChEBI" id="CHEBI:15377"/>
        <dbReference type="ChEBI" id="CHEBI:15378"/>
        <dbReference type="ChEBI" id="CHEBI:15379"/>
        <dbReference type="ChEBI" id="CHEBI:16526"/>
        <dbReference type="ChEBI" id="CHEBI:17640"/>
        <dbReference type="ChEBI" id="CHEBI:30854"/>
        <dbReference type="ChEBI" id="CHEBI:57783"/>
        <dbReference type="ChEBI" id="CHEBI:58349"/>
        <dbReference type="EC" id="1.14.13.168"/>
    </reaction>
</comment>
<name>A0A6G1FAA8_9ORYZ</name>
<evidence type="ECO:0000256" key="2">
    <source>
        <dbReference type="ARBA" id="ARBA00022630"/>
    </source>
</evidence>
<dbReference type="Proteomes" id="UP000479710">
    <property type="component" value="Unassembled WGS sequence"/>
</dbReference>
<dbReference type="InterPro" id="IPR036188">
    <property type="entry name" value="FAD/NAD-bd_sf"/>
</dbReference>
<dbReference type="GO" id="GO:0050660">
    <property type="term" value="F:flavin adenine dinucleotide binding"/>
    <property type="evidence" value="ECO:0007669"/>
    <property type="project" value="InterPro"/>
</dbReference>
<keyword evidence="9" id="KW-1185">Reference proteome</keyword>
<proteinExistence type="inferred from homology"/>
<sequence>MTYPAGTPAYVRRERFVEYLNTYTNWFEIQPRYHTTVKLVTYDGGNKYWVVLAWDTDTGVMARLASQFLIVATRENNTASIPLVPGLTRFEGEVIHLLAYKSRRGYTGKSVFVIGSGNCNIEIAYDLATHRADTSIVVCSPNGENMFRKDVITPTAAARSAGARGGRARVSGGGPELGEAVPGSATPRGGGGKAVQSKGRQWRGGWGR</sequence>
<evidence type="ECO:0000256" key="3">
    <source>
        <dbReference type="ARBA" id="ARBA00022827"/>
    </source>
</evidence>
<dbReference type="AlphaFoldDB" id="A0A6G1FAA8"/>
<feature type="region of interest" description="Disordered" evidence="7">
    <location>
        <begin position="158"/>
        <end position="208"/>
    </location>
</feature>
<dbReference type="InterPro" id="IPR050982">
    <property type="entry name" value="Auxin_biosynth/cation_transpt"/>
</dbReference>
<organism evidence="8 9">
    <name type="scientific">Oryza meyeriana var. granulata</name>
    <dbReference type="NCBI Taxonomy" id="110450"/>
    <lineage>
        <taxon>Eukaryota</taxon>
        <taxon>Viridiplantae</taxon>
        <taxon>Streptophyta</taxon>
        <taxon>Embryophyta</taxon>
        <taxon>Tracheophyta</taxon>
        <taxon>Spermatophyta</taxon>
        <taxon>Magnoliopsida</taxon>
        <taxon>Liliopsida</taxon>
        <taxon>Poales</taxon>
        <taxon>Poaceae</taxon>
        <taxon>BOP clade</taxon>
        <taxon>Oryzoideae</taxon>
        <taxon>Oryzeae</taxon>
        <taxon>Oryzinae</taxon>
        <taxon>Oryza</taxon>
        <taxon>Oryza meyeriana</taxon>
    </lineage>
</organism>
<dbReference type="Pfam" id="PF00743">
    <property type="entry name" value="FMO-like"/>
    <property type="match status" value="1"/>
</dbReference>
<evidence type="ECO:0000256" key="6">
    <source>
        <dbReference type="RuleBase" id="RU361177"/>
    </source>
</evidence>
<dbReference type="GO" id="GO:0050661">
    <property type="term" value="F:NADP binding"/>
    <property type="evidence" value="ECO:0007669"/>
    <property type="project" value="InterPro"/>
</dbReference>
<dbReference type="GO" id="GO:0004499">
    <property type="term" value="F:N,N-dimethylaniline monooxygenase activity"/>
    <property type="evidence" value="ECO:0007669"/>
    <property type="project" value="InterPro"/>
</dbReference>
<dbReference type="OrthoDB" id="66881at2759"/>